<gene>
    <name evidence="2" type="ORF">JKP88DRAFT_304948</name>
</gene>
<evidence type="ECO:0000313" key="2">
    <source>
        <dbReference type="EMBL" id="KAG5188340.1"/>
    </source>
</evidence>
<dbReference type="AlphaFoldDB" id="A0A835Z7A6"/>
<sequence>MLLVRLLKINSFRQDIASHLIFVCNPFLPPVAQFTKQHALLKAMVQDSLSWADEQEIRINMRQLPSRPWTSVNKLQTALLAIFKQLDEGGRHVFILIDEIQRFFNDDVSERLRLGYCSPADFFKDLVSLSQRRNRVAVAVTGSSLVQAWMSFSEAAPNDHTLAGARRMLTIPVNTNLAVADMTVMQLRRLYPEVTLPDELFMTLYRDPAWLCFLAETYRGTRSVSKAQTQAVQKVVAEFAADVDALASALAKQPELVLELRSMAGKGSNVDPATWWAKWGFKASVLHDDFLQDFITESSKGVWTLVPCIYGQLLSDSIEADGTLAQDIMSRSAFIDGFFFEPVLNDLADLSNQLKAEGEIAQSTGPKICMAAAKRLAELRRVFDEEADKEGWLSDAQSALNDPAFKYALNHKANHVSINGSKSAAESTLKGLREGRGKQWVRKQNLNGVAMRARLRSQTPSQGSGWPQVAQRSPVVQQMPGIKPRPLGHECLKDKQWGAGNLEGSIHGYPGMTVLHAADRAHATHAHVGGAAAVAVEDHQPLIPVVCGCLKGADAVRQVGVAHTIPVAVLLAAWLSALTTPRAADGGESLQHHDDECTARKLPHHRLGGNERTAARQSSSSQKDKHWNTDMHRSRRQGKMAPGEQGEQAQDESSKLNEVSIHSAAGHLHRLSRFKRLDHQKLEHLPAQRRMCGQLLQSIEDLRQALQAFLDDGFQHQPGNTSRGESELEVSKLRVVFVGLNVNCPEGLLRDAFKRQGADDLPQ</sequence>
<proteinExistence type="predicted"/>
<accession>A0A835Z7A6</accession>
<feature type="region of interest" description="Disordered" evidence="1">
    <location>
        <begin position="600"/>
        <end position="656"/>
    </location>
</feature>
<dbReference type="Proteomes" id="UP000664859">
    <property type="component" value="Unassembled WGS sequence"/>
</dbReference>
<feature type="compositionally biased region" description="Basic and acidic residues" evidence="1">
    <location>
        <begin position="622"/>
        <end position="632"/>
    </location>
</feature>
<keyword evidence="3" id="KW-1185">Reference proteome</keyword>
<name>A0A835Z7A6_9STRA</name>
<organism evidence="2 3">
    <name type="scientific">Tribonema minus</name>
    <dbReference type="NCBI Taxonomy" id="303371"/>
    <lineage>
        <taxon>Eukaryota</taxon>
        <taxon>Sar</taxon>
        <taxon>Stramenopiles</taxon>
        <taxon>Ochrophyta</taxon>
        <taxon>PX clade</taxon>
        <taxon>Xanthophyceae</taxon>
        <taxon>Tribonematales</taxon>
        <taxon>Tribonemataceae</taxon>
        <taxon>Tribonema</taxon>
    </lineage>
</organism>
<protein>
    <submittedName>
        <fullName evidence="2">Uncharacterized protein</fullName>
    </submittedName>
</protein>
<comment type="caution">
    <text evidence="2">The sequence shown here is derived from an EMBL/GenBank/DDBJ whole genome shotgun (WGS) entry which is preliminary data.</text>
</comment>
<evidence type="ECO:0000256" key="1">
    <source>
        <dbReference type="SAM" id="MobiDB-lite"/>
    </source>
</evidence>
<evidence type="ECO:0000313" key="3">
    <source>
        <dbReference type="Proteomes" id="UP000664859"/>
    </source>
</evidence>
<dbReference type="EMBL" id="JAFCMP010000071">
    <property type="protein sequence ID" value="KAG5188340.1"/>
    <property type="molecule type" value="Genomic_DNA"/>
</dbReference>
<reference evidence="2" key="1">
    <citation type="submission" date="2021-02" db="EMBL/GenBank/DDBJ databases">
        <title>First Annotated Genome of the Yellow-green Alga Tribonema minus.</title>
        <authorList>
            <person name="Mahan K.M."/>
        </authorList>
    </citation>
    <scope>NUCLEOTIDE SEQUENCE</scope>
    <source>
        <strain evidence="2">UTEX B ZZ1240</strain>
    </source>
</reference>